<accession>A0A174LSE8</accession>
<sequence>MDFEQKINYQLNKYPAVKRMVKRMYQLGMYTISPKTKSEGEIVRMSPNE</sequence>
<dbReference type="Proteomes" id="UP000095788">
    <property type="component" value="Unassembled WGS sequence"/>
</dbReference>
<dbReference type="AlphaFoldDB" id="A0A174LSE8"/>
<evidence type="ECO:0000313" key="2">
    <source>
        <dbReference type="Proteomes" id="UP000095788"/>
    </source>
</evidence>
<protein>
    <submittedName>
        <fullName evidence="1">Uncharacterized protein</fullName>
    </submittedName>
</protein>
<dbReference type="EMBL" id="CZBF01000001">
    <property type="protein sequence ID" value="CUP24650.1"/>
    <property type="molecule type" value="Genomic_DNA"/>
</dbReference>
<evidence type="ECO:0000313" key="1">
    <source>
        <dbReference type="EMBL" id="CUP24650.1"/>
    </source>
</evidence>
<reference evidence="1 2" key="1">
    <citation type="submission" date="2015-09" db="EMBL/GenBank/DDBJ databases">
        <authorList>
            <consortium name="Pathogen Informatics"/>
        </authorList>
    </citation>
    <scope>NUCLEOTIDE SEQUENCE [LARGE SCALE GENOMIC DNA]</scope>
    <source>
        <strain evidence="1 2">2789STDY5834942</strain>
    </source>
</reference>
<proteinExistence type="predicted"/>
<name>A0A174LSE8_BACUN</name>
<organism evidence="1 2">
    <name type="scientific">Bacteroides uniformis</name>
    <dbReference type="NCBI Taxonomy" id="820"/>
    <lineage>
        <taxon>Bacteria</taxon>
        <taxon>Pseudomonadati</taxon>
        <taxon>Bacteroidota</taxon>
        <taxon>Bacteroidia</taxon>
        <taxon>Bacteroidales</taxon>
        <taxon>Bacteroidaceae</taxon>
        <taxon>Bacteroides</taxon>
    </lineage>
</organism>
<gene>
    <name evidence="1" type="ORF">ERS852554_00092</name>
</gene>